<keyword evidence="3" id="KW-0716">Sensory transduction</keyword>
<proteinExistence type="predicted"/>
<evidence type="ECO:0000256" key="6">
    <source>
        <dbReference type="ARBA" id="ARBA00022989"/>
    </source>
</evidence>
<accession>A0ABD2N2V7</accession>
<comment type="caution">
    <text evidence="11">The sequence shown here is derived from an EMBL/GenBank/DDBJ whole genome shotgun (WGS) entry which is preliminary data.</text>
</comment>
<protein>
    <submittedName>
        <fullName evidence="11">Uncharacterized protein</fullName>
    </submittedName>
</protein>
<keyword evidence="4 10" id="KW-0812">Transmembrane</keyword>
<evidence type="ECO:0000256" key="9">
    <source>
        <dbReference type="ARBA" id="ARBA00023224"/>
    </source>
</evidence>
<evidence type="ECO:0000256" key="3">
    <source>
        <dbReference type="ARBA" id="ARBA00022606"/>
    </source>
</evidence>
<keyword evidence="6 10" id="KW-1133">Transmembrane helix</keyword>
<evidence type="ECO:0000256" key="10">
    <source>
        <dbReference type="SAM" id="Phobius"/>
    </source>
</evidence>
<gene>
    <name evidence="11" type="ORF">HHI36_014109</name>
</gene>
<feature type="transmembrane region" description="Helical" evidence="10">
    <location>
        <begin position="41"/>
        <end position="63"/>
    </location>
</feature>
<reference evidence="11 12" key="1">
    <citation type="journal article" date="2021" name="BMC Biol.">
        <title>Horizontally acquired antibacterial genes associated with adaptive radiation of ladybird beetles.</title>
        <authorList>
            <person name="Li H.S."/>
            <person name="Tang X.F."/>
            <person name="Huang Y.H."/>
            <person name="Xu Z.Y."/>
            <person name="Chen M.L."/>
            <person name="Du X.Y."/>
            <person name="Qiu B.Y."/>
            <person name="Chen P.T."/>
            <person name="Zhang W."/>
            <person name="Slipinski A."/>
            <person name="Escalona H.E."/>
            <person name="Waterhouse R.M."/>
            <person name="Zwick A."/>
            <person name="Pang H."/>
        </authorList>
    </citation>
    <scope>NUCLEOTIDE SEQUENCE [LARGE SCALE GENOMIC DNA]</scope>
    <source>
        <strain evidence="11">SYSU2018</strain>
    </source>
</reference>
<dbReference type="AlphaFoldDB" id="A0ABD2N2V7"/>
<evidence type="ECO:0000256" key="1">
    <source>
        <dbReference type="ARBA" id="ARBA00004651"/>
    </source>
</evidence>
<evidence type="ECO:0000313" key="11">
    <source>
        <dbReference type="EMBL" id="KAL3272644.1"/>
    </source>
</evidence>
<keyword evidence="7 10" id="KW-0472">Membrane</keyword>
<dbReference type="GO" id="GO:0005886">
    <property type="term" value="C:plasma membrane"/>
    <property type="evidence" value="ECO:0007669"/>
    <property type="project" value="UniProtKB-SubCell"/>
</dbReference>
<dbReference type="PANTHER" id="PTHR21137:SF35">
    <property type="entry name" value="ODORANT RECEPTOR 19A-RELATED"/>
    <property type="match status" value="1"/>
</dbReference>
<evidence type="ECO:0000256" key="8">
    <source>
        <dbReference type="ARBA" id="ARBA00023170"/>
    </source>
</evidence>
<keyword evidence="2" id="KW-1003">Cell membrane</keyword>
<keyword evidence="8" id="KW-0675">Receptor</keyword>
<evidence type="ECO:0000256" key="2">
    <source>
        <dbReference type="ARBA" id="ARBA00022475"/>
    </source>
</evidence>
<organism evidence="11 12">
    <name type="scientific">Cryptolaemus montrouzieri</name>
    <dbReference type="NCBI Taxonomy" id="559131"/>
    <lineage>
        <taxon>Eukaryota</taxon>
        <taxon>Metazoa</taxon>
        <taxon>Ecdysozoa</taxon>
        <taxon>Arthropoda</taxon>
        <taxon>Hexapoda</taxon>
        <taxon>Insecta</taxon>
        <taxon>Pterygota</taxon>
        <taxon>Neoptera</taxon>
        <taxon>Endopterygota</taxon>
        <taxon>Coleoptera</taxon>
        <taxon>Polyphaga</taxon>
        <taxon>Cucujiformia</taxon>
        <taxon>Coccinelloidea</taxon>
        <taxon>Coccinellidae</taxon>
        <taxon>Scymninae</taxon>
        <taxon>Scymnini</taxon>
        <taxon>Cryptolaemus</taxon>
    </lineage>
</organism>
<dbReference type="GO" id="GO:0007165">
    <property type="term" value="P:signal transduction"/>
    <property type="evidence" value="ECO:0007669"/>
    <property type="project" value="UniProtKB-KW"/>
</dbReference>
<comment type="subcellular location">
    <subcellularLocation>
        <location evidence="1">Cell membrane</location>
        <topology evidence="1">Multi-pass membrane protein</topology>
    </subcellularLocation>
</comment>
<keyword evidence="9" id="KW-0807">Transducer</keyword>
<keyword evidence="5" id="KW-0552">Olfaction</keyword>
<evidence type="ECO:0000256" key="7">
    <source>
        <dbReference type="ARBA" id="ARBA00023136"/>
    </source>
</evidence>
<dbReference type="GO" id="GO:0007608">
    <property type="term" value="P:sensory perception of smell"/>
    <property type="evidence" value="ECO:0007669"/>
    <property type="project" value="UniProtKB-KW"/>
</dbReference>
<dbReference type="EMBL" id="JABFTP020000062">
    <property type="protein sequence ID" value="KAL3272644.1"/>
    <property type="molecule type" value="Genomic_DNA"/>
</dbReference>
<name>A0ABD2N2V7_9CUCU</name>
<evidence type="ECO:0000256" key="5">
    <source>
        <dbReference type="ARBA" id="ARBA00022725"/>
    </source>
</evidence>
<sequence length="186" mass="21533">MKMLKKAMADSQDEIDTKEFQILIDHHNYILDLIKDLSENYSAMMLGELILNFLSMCFAIFCWTMDGLPPDMEHTTRYGNTAFNFAVVLGLFCYAGDVLTEQCQGICDVVFYKIKEKPMNKNKKFTCLMIIGRSQRRTALSIGGFWELNMETFYLVMRKCISFLAFMQAIREKGAHHGQDRRSLAF</sequence>
<keyword evidence="12" id="KW-1185">Reference proteome</keyword>
<dbReference type="PANTHER" id="PTHR21137">
    <property type="entry name" value="ODORANT RECEPTOR"/>
    <property type="match status" value="1"/>
</dbReference>
<evidence type="ECO:0000313" key="12">
    <source>
        <dbReference type="Proteomes" id="UP001516400"/>
    </source>
</evidence>
<evidence type="ECO:0000256" key="4">
    <source>
        <dbReference type="ARBA" id="ARBA00022692"/>
    </source>
</evidence>
<dbReference type="Proteomes" id="UP001516400">
    <property type="component" value="Unassembled WGS sequence"/>
</dbReference>
<dbReference type="Pfam" id="PF02949">
    <property type="entry name" value="7tm_6"/>
    <property type="match status" value="1"/>
</dbReference>
<dbReference type="InterPro" id="IPR004117">
    <property type="entry name" value="7tm6_olfct_rcpt"/>
</dbReference>